<evidence type="ECO:0000313" key="1">
    <source>
        <dbReference type="EMBL" id="MDQ0199299.1"/>
    </source>
</evidence>
<comment type="caution">
    <text evidence="1">The sequence shown here is derived from an EMBL/GenBank/DDBJ whole genome shotgun (WGS) entry which is preliminary data.</text>
</comment>
<protein>
    <submittedName>
        <fullName evidence="1">AcrR family transcriptional regulator</fullName>
    </submittedName>
</protein>
<organism evidence="1 2">
    <name type="scientific">Neobacillus ginsengisoli</name>
    <dbReference type="NCBI Taxonomy" id="904295"/>
    <lineage>
        <taxon>Bacteria</taxon>
        <taxon>Bacillati</taxon>
        <taxon>Bacillota</taxon>
        <taxon>Bacilli</taxon>
        <taxon>Bacillales</taxon>
        <taxon>Bacillaceae</taxon>
        <taxon>Neobacillus</taxon>
    </lineage>
</organism>
<proteinExistence type="predicted"/>
<gene>
    <name evidence="1" type="ORF">J2S10_002457</name>
</gene>
<sequence length="36" mass="4344">MSPLNKQQLDQIRDERREEIKQAALKVFARRGYKRA</sequence>
<evidence type="ECO:0000313" key="2">
    <source>
        <dbReference type="Proteomes" id="UP001224122"/>
    </source>
</evidence>
<accession>A0ABT9XUV3</accession>
<reference evidence="1 2" key="1">
    <citation type="submission" date="2023-07" db="EMBL/GenBank/DDBJ databases">
        <title>Genomic Encyclopedia of Type Strains, Phase IV (KMG-IV): sequencing the most valuable type-strain genomes for metagenomic binning, comparative biology and taxonomic classification.</title>
        <authorList>
            <person name="Goeker M."/>
        </authorList>
    </citation>
    <scope>NUCLEOTIDE SEQUENCE [LARGE SCALE GENOMIC DNA]</scope>
    <source>
        <strain evidence="1 2">DSM 27594</strain>
    </source>
</reference>
<dbReference type="Proteomes" id="UP001224122">
    <property type="component" value="Unassembled WGS sequence"/>
</dbReference>
<dbReference type="Gene3D" id="1.10.10.60">
    <property type="entry name" value="Homeodomain-like"/>
    <property type="match status" value="1"/>
</dbReference>
<keyword evidence="2" id="KW-1185">Reference proteome</keyword>
<dbReference type="EMBL" id="JAUSTW010000003">
    <property type="protein sequence ID" value="MDQ0199299.1"/>
    <property type="molecule type" value="Genomic_DNA"/>
</dbReference>
<name>A0ABT9XUV3_9BACI</name>